<evidence type="ECO:0000313" key="1">
    <source>
        <dbReference type="EMBL" id="JAE36811.1"/>
    </source>
</evidence>
<reference evidence="1" key="2">
    <citation type="journal article" date="2015" name="Data Brief">
        <title>Shoot transcriptome of the giant reed, Arundo donax.</title>
        <authorList>
            <person name="Barrero R.A."/>
            <person name="Guerrero F.D."/>
            <person name="Moolhuijzen P."/>
            <person name="Goolsby J.A."/>
            <person name="Tidwell J."/>
            <person name="Bellgard S.E."/>
            <person name="Bellgard M.I."/>
        </authorList>
    </citation>
    <scope>NUCLEOTIDE SEQUENCE</scope>
    <source>
        <tissue evidence="1">Shoot tissue taken approximately 20 cm above the soil surface</tissue>
    </source>
</reference>
<protein>
    <submittedName>
        <fullName evidence="1">Uncharacterized protein</fullName>
    </submittedName>
</protein>
<dbReference type="AlphaFoldDB" id="A0A0A9HPI9"/>
<accession>A0A0A9HPI9</accession>
<name>A0A0A9HPI9_ARUDO</name>
<sequence length="43" mass="4812">MCNIVVNLSVRWCSFCKLLLLRSSARACHRVDAIQAFKGTQAT</sequence>
<dbReference type="EMBL" id="GBRH01161085">
    <property type="protein sequence ID" value="JAE36811.1"/>
    <property type="molecule type" value="Transcribed_RNA"/>
</dbReference>
<proteinExistence type="predicted"/>
<reference evidence="1" key="1">
    <citation type="submission" date="2014-09" db="EMBL/GenBank/DDBJ databases">
        <authorList>
            <person name="Magalhaes I.L.F."/>
            <person name="Oliveira U."/>
            <person name="Santos F.R."/>
            <person name="Vidigal T.H.D.A."/>
            <person name="Brescovit A.D."/>
            <person name="Santos A.J."/>
        </authorList>
    </citation>
    <scope>NUCLEOTIDE SEQUENCE</scope>
    <source>
        <tissue evidence="1">Shoot tissue taken approximately 20 cm above the soil surface</tissue>
    </source>
</reference>
<organism evidence="1">
    <name type="scientific">Arundo donax</name>
    <name type="common">Giant reed</name>
    <name type="synonym">Donax arundinaceus</name>
    <dbReference type="NCBI Taxonomy" id="35708"/>
    <lineage>
        <taxon>Eukaryota</taxon>
        <taxon>Viridiplantae</taxon>
        <taxon>Streptophyta</taxon>
        <taxon>Embryophyta</taxon>
        <taxon>Tracheophyta</taxon>
        <taxon>Spermatophyta</taxon>
        <taxon>Magnoliopsida</taxon>
        <taxon>Liliopsida</taxon>
        <taxon>Poales</taxon>
        <taxon>Poaceae</taxon>
        <taxon>PACMAD clade</taxon>
        <taxon>Arundinoideae</taxon>
        <taxon>Arundineae</taxon>
        <taxon>Arundo</taxon>
    </lineage>
</organism>